<evidence type="ECO:0000259" key="6">
    <source>
        <dbReference type="Pfam" id="PF07980"/>
    </source>
</evidence>
<proteinExistence type="inferred from homology"/>
<dbReference type="RefSeq" id="WP_123126694.1">
    <property type="nucleotide sequence ID" value="NZ_RJJD01000004.1"/>
</dbReference>
<keyword evidence="5" id="KW-0998">Cell outer membrane</keyword>
<dbReference type="Pfam" id="PF07980">
    <property type="entry name" value="SusD_RagB"/>
    <property type="match status" value="1"/>
</dbReference>
<organism evidence="8 9">
    <name type="scientific">Rufibacter latericius</name>
    <dbReference type="NCBI Taxonomy" id="2487040"/>
    <lineage>
        <taxon>Bacteria</taxon>
        <taxon>Pseudomonadati</taxon>
        <taxon>Bacteroidota</taxon>
        <taxon>Cytophagia</taxon>
        <taxon>Cytophagales</taxon>
        <taxon>Hymenobacteraceae</taxon>
        <taxon>Rufibacter</taxon>
    </lineage>
</organism>
<evidence type="ECO:0000313" key="9">
    <source>
        <dbReference type="Proteomes" id="UP000272117"/>
    </source>
</evidence>
<dbReference type="PROSITE" id="PS51257">
    <property type="entry name" value="PROKAR_LIPOPROTEIN"/>
    <property type="match status" value="1"/>
</dbReference>
<dbReference type="Gene3D" id="1.25.40.390">
    <property type="match status" value="1"/>
</dbReference>
<comment type="caution">
    <text evidence="8">The sequence shown here is derived from an EMBL/GenBank/DDBJ whole genome shotgun (WGS) entry which is preliminary data.</text>
</comment>
<evidence type="ECO:0000313" key="8">
    <source>
        <dbReference type="EMBL" id="RNI28839.1"/>
    </source>
</evidence>
<comment type="subcellular location">
    <subcellularLocation>
        <location evidence="1">Cell outer membrane</location>
    </subcellularLocation>
</comment>
<evidence type="ECO:0000256" key="4">
    <source>
        <dbReference type="ARBA" id="ARBA00023136"/>
    </source>
</evidence>
<keyword evidence="9" id="KW-1185">Reference proteome</keyword>
<dbReference type="AlphaFoldDB" id="A0A3M9MTL5"/>
<feature type="domain" description="RagB/SusD" evidence="6">
    <location>
        <begin position="347"/>
        <end position="504"/>
    </location>
</feature>
<dbReference type="SUPFAM" id="SSF48452">
    <property type="entry name" value="TPR-like"/>
    <property type="match status" value="1"/>
</dbReference>
<comment type="similarity">
    <text evidence="2">Belongs to the SusD family.</text>
</comment>
<gene>
    <name evidence="8" type="ORF">EFB08_09435</name>
</gene>
<dbReference type="InterPro" id="IPR012944">
    <property type="entry name" value="SusD_RagB_dom"/>
</dbReference>
<reference evidence="8 9" key="1">
    <citation type="submission" date="2018-11" db="EMBL/GenBank/DDBJ databases">
        <title>Rufibacter latericius sp. nov., isolated from water in Baiyang Lake.</title>
        <authorList>
            <person name="Yang Y."/>
        </authorList>
    </citation>
    <scope>NUCLEOTIDE SEQUENCE [LARGE SCALE GENOMIC DNA]</scope>
    <source>
        <strain evidence="8 9">R-22-1c-1</strain>
    </source>
</reference>
<feature type="domain" description="SusD-like N-terminal" evidence="7">
    <location>
        <begin position="97"/>
        <end position="227"/>
    </location>
</feature>
<evidence type="ECO:0000256" key="3">
    <source>
        <dbReference type="ARBA" id="ARBA00022729"/>
    </source>
</evidence>
<sequence>MKSFIKYTAALLLTLGLGSCEDYLDRTPLDTINPQNFYKTEKDAIAAINGAYQPLMWPKLYNFQIWGSDIWAGNSIVGAGGGTDGIGTQDVSNFVLTTANEAALDLWRGPSPGILRANVVLKYVPAIEMEEGLKNRILGEAKFLRGLYYFILVRAFGDVPLITDAPDTPTQEYLYPSHTPKDQVYAQIVQDLTEAIELLPTRETYSGADIGRASKGSATGLLAKVYLTLGDYAKTVELCEQVTALGYTLNPDYSTNFNPLTENGPESLFEVQYAGKVNTADFFGGNEQMASWVSTFTGPRNANMVAGGYGWNQPTQEFVNQYEPGDLRKDKTILYEGGPDFDGQVYKKSYSVTGYNLRKFLVPKSVSPEYNTNPANFPVLRYADVLLMQAEALNELGRTNEAQAPATSINSGGPLNRVRLRAGLPNITGLNQAALRTAIRKERRIELAFEGHQWFDIIRYDNGQYFVPYLHSLGKTNASTKHMLLPIPQQEVTANPNLVQNPGY</sequence>
<dbReference type="OrthoDB" id="9792139at2"/>
<dbReference type="EMBL" id="RJJD01000004">
    <property type="protein sequence ID" value="RNI28839.1"/>
    <property type="molecule type" value="Genomic_DNA"/>
</dbReference>
<dbReference type="CDD" id="cd08977">
    <property type="entry name" value="SusD"/>
    <property type="match status" value="1"/>
</dbReference>
<dbReference type="Pfam" id="PF14322">
    <property type="entry name" value="SusD-like_3"/>
    <property type="match status" value="1"/>
</dbReference>
<keyword evidence="4" id="KW-0472">Membrane</keyword>
<accession>A0A3M9MTL5</accession>
<keyword evidence="3" id="KW-0732">Signal</keyword>
<evidence type="ECO:0000259" key="7">
    <source>
        <dbReference type="Pfam" id="PF14322"/>
    </source>
</evidence>
<dbReference type="InterPro" id="IPR011990">
    <property type="entry name" value="TPR-like_helical_dom_sf"/>
</dbReference>
<protein>
    <submittedName>
        <fullName evidence="8">RagB/SusD family nutrient uptake outer membrane protein</fullName>
    </submittedName>
</protein>
<evidence type="ECO:0000256" key="1">
    <source>
        <dbReference type="ARBA" id="ARBA00004442"/>
    </source>
</evidence>
<name>A0A3M9MTL5_9BACT</name>
<evidence type="ECO:0000256" key="2">
    <source>
        <dbReference type="ARBA" id="ARBA00006275"/>
    </source>
</evidence>
<dbReference type="Proteomes" id="UP000272117">
    <property type="component" value="Unassembled WGS sequence"/>
</dbReference>
<dbReference type="InterPro" id="IPR033985">
    <property type="entry name" value="SusD-like_N"/>
</dbReference>
<dbReference type="GO" id="GO:0009279">
    <property type="term" value="C:cell outer membrane"/>
    <property type="evidence" value="ECO:0007669"/>
    <property type="project" value="UniProtKB-SubCell"/>
</dbReference>
<evidence type="ECO:0000256" key="5">
    <source>
        <dbReference type="ARBA" id="ARBA00023237"/>
    </source>
</evidence>